<reference evidence="4" key="1">
    <citation type="submission" date="2023-11" db="EMBL/GenBank/DDBJ databases">
        <title>The genome sequences of three competitors of mushroom-forming fungi.</title>
        <authorList>
            <person name="Beijen E."/>
            <person name="Ohm R.A."/>
        </authorList>
    </citation>
    <scope>NUCLEOTIDE SEQUENCE</scope>
    <source>
        <strain evidence="4">CBS 100526</strain>
    </source>
</reference>
<dbReference type="PANTHER" id="PTHR10622">
    <property type="entry name" value="HET DOMAIN-CONTAINING PROTEIN"/>
    <property type="match status" value="1"/>
</dbReference>
<dbReference type="Pfam" id="PF06985">
    <property type="entry name" value="HET"/>
    <property type="match status" value="1"/>
</dbReference>
<dbReference type="Proteomes" id="UP001273209">
    <property type="component" value="Unassembled WGS sequence"/>
</dbReference>
<evidence type="ECO:0000313" key="4">
    <source>
        <dbReference type="EMBL" id="KAK4071221.1"/>
    </source>
</evidence>
<feature type="repeat" description="ANK" evidence="1">
    <location>
        <begin position="628"/>
        <end position="660"/>
    </location>
</feature>
<keyword evidence="1" id="KW-0040">ANK repeat</keyword>
<evidence type="ECO:0000313" key="5">
    <source>
        <dbReference type="Proteomes" id="UP001273209"/>
    </source>
</evidence>
<dbReference type="PRINTS" id="PR01415">
    <property type="entry name" value="ANKYRIN"/>
</dbReference>
<evidence type="ECO:0000256" key="1">
    <source>
        <dbReference type="PROSITE-ProRule" id="PRU00023"/>
    </source>
</evidence>
<dbReference type="SMART" id="SM00248">
    <property type="entry name" value="ANK"/>
    <property type="match status" value="7"/>
</dbReference>
<name>A0AAE1ID28_9HYPO</name>
<dbReference type="InterPro" id="IPR010730">
    <property type="entry name" value="HET"/>
</dbReference>
<protein>
    <recommendedName>
        <fullName evidence="6">Heterokaryon incompatibility domain-containing protein</fullName>
    </recommendedName>
</protein>
<dbReference type="Pfam" id="PF26640">
    <property type="entry name" value="DUF8212"/>
    <property type="match status" value="1"/>
</dbReference>
<comment type="caution">
    <text evidence="4">The sequence shown here is derived from an EMBL/GenBank/DDBJ whole genome shotgun (WGS) entry which is preliminary data.</text>
</comment>
<feature type="repeat" description="ANK" evidence="1">
    <location>
        <begin position="562"/>
        <end position="594"/>
    </location>
</feature>
<feature type="repeat" description="ANK" evidence="1">
    <location>
        <begin position="529"/>
        <end position="561"/>
    </location>
</feature>
<dbReference type="GeneID" id="87920761"/>
<sequence length="683" mass="76924">MRLLDTVTLEIKEFGFGEIPNYAILSHRWYNYELNLQDVQNRIWEKEDFTNENKIKAFEKINRCCVRAKSDAFQYVWIDSCCIDKTSSAELSEAINSMYLWYYKAGRCYAYLSDVQSMYTFKKSEWFTRGWTLQELLAPAEVYFLDKDWNDLGTKKSLQEAVSAQTRIPVNILSGADLETATVAQRMSWASWRKTTRVEDRAYCLMGIFGINMPLLYGEGERAFIRLQEEIMKISTDHSILAWKSSDTRGGLLATSPDAFSNSDGVIHYSPFGDSSAPLTVSSRGIHLEARFIGLARGGLGMVILQCAERDRATKPIAIFVKDTALTMELFERARSEEFESVDLYKFRRWQYPMRKICIRRGRMTPTGQAEGSGKQSIIDDGNYGRKWLSSVMNAQITSELFRVAQAGDRDAVWLWLTRSDFTADLADDQGRTVLWHAVMGRHEALVKMLLARSDVNADFQNNSNQTPLSWAAQHGHEAIVKLLLEKAVDIEARYDSHTPLLWAATNNHEIIVKMLLENGAEIEVEDKDGQTPLSKAAEKGHEAIVKLLLENGADMEPRDYCGQTPLLLTARRGCEAAVKLLLENSADIEARDAVRSTPLIRAAENGHGAVVKLLLENGANIWARDGDMSTALLQATIKGHEAVVQLLLENGADIELKGAYGDTLRSWAKINNIQSILKTLGR</sequence>
<dbReference type="RefSeq" id="XP_062754798.1">
    <property type="nucleotide sequence ID" value="XM_062900856.1"/>
</dbReference>
<gene>
    <name evidence="4" type="ORF">Triagg1_6252</name>
</gene>
<evidence type="ECO:0000259" key="3">
    <source>
        <dbReference type="Pfam" id="PF26640"/>
    </source>
</evidence>
<dbReference type="InterPro" id="IPR002110">
    <property type="entry name" value="Ankyrin_rpt"/>
</dbReference>
<dbReference type="AlphaFoldDB" id="A0AAE1ID28"/>
<dbReference type="InterPro" id="IPR058525">
    <property type="entry name" value="DUF8212"/>
</dbReference>
<organism evidence="4 5">
    <name type="scientific">Trichoderma aggressivum f. europaeum</name>
    <dbReference type="NCBI Taxonomy" id="173218"/>
    <lineage>
        <taxon>Eukaryota</taxon>
        <taxon>Fungi</taxon>
        <taxon>Dikarya</taxon>
        <taxon>Ascomycota</taxon>
        <taxon>Pezizomycotina</taxon>
        <taxon>Sordariomycetes</taxon>
        <taxon>Hypocreomycetidae</taxon>
        <taxon>Hypocreales</taxon>
        <taxon>Hypocreaceae</taxon>
        <taxon>Trichoderma</taxon>
    </lineage>
</organism>
<dbReference type="Gene3D" id="1.25.40.20">
    <property type="entry name" value="Ankyrin repeat-containing domain"/>
    <property type="match status" value="3"/>
</dbReference>
<dbReference type="PROSITE" id="PS50297">
    <property type="entry name" value="ANK_REP_REGION"/>
    <property type="match status" value="6"/>
</dbReference>
<feature type="repeat" description="ANK" evidence="1">
    <location>
        <begin position="595"/>
        <end position="627"/>
    </location>
</feature>
<accession>A0AAE1ID28</accession>
<dbReference type="Pfam" id="PF12796">
    <property type="entry name" value="Ank_2"/>
    <property type="match status" value="3"/>
</dbReference>
<feature type="repeat" description="ANK" evidence="1">
    <location>
        <begin position="464"/>
        <end position="496"/>
    </location>
</feature>
<feature type="domain" description="DUF8212" evidence="3">
    <location>
        <begin position="222"/>
        <end position="249"/>
    </location>
</feature>
<evidence type="ECO:0008006" key="6">
    <source>
        <dbReference type="Google" id="ProtNLM"/>
    </source>
</evidence>
<evidence type="ECO:0000259" key="2">
    <source>
        <dbReference type="Pfam" id="PF06985"/>
    </source>
</evidence>
<dbReference type="PROSITE" id="PS50088">
    <property type="entry name" value="ANK_REPEAT"/>
    <property type="match status" value="6"/>
</dbReference>
<dbReference type="InterPro" id="IPR036770">
    <property type="entry name" value="Ankyrin_rpt-contain_sf"/>
</dbReference>
<feature type="repeat" description="ANK" evidence="1">
    <location>
        <begin position="496"/>
        <end position="528"/>
    </location>
</feature>
<dbReference type="EMBL" id="JAWRVG010000024">
    <property type="protein sequence ID" value="KAK4071221.1"/>
    <property type="molecule type" value="Genomic_DNA"/>
</dbReference>
<dbReference type="SUPFAM" id="SSF48403">
    <property type="entry name" value="Ankyrin repeat"/>
    <property type="match status" value="1"/>
</dbReference>
<dbReference type="PANTHER" id="PTHR10622:SF10">
    <property type="entry name" value="HET DOMAIN-CONTAINING PROTEIN"/>
    <property type="match status" value="1"/>
</dbReference>
<proteinExistence type="predicted"/>
<feature type="domain" description="Heterokaryon incompatibility" evidence="2">
    <location>
        <begin position="22"/>
        <end position="117"/>
    </location>
</feature>
<keyword evidence="5" id="KW-1185">Reference proteome</keyword>
<dbReference type="Pfam" id="PF00023">
    <property type="entry name" value="Ank"/>
    <property type="match status" value="1"/>
</dbReference>